<dbReference type="InterPro" id="IPR027951">
    <property type="entry name" value="Nepro_N"/>
</dbReference>
<feature type="compositionally biased region" description="Basic and acidic residues" evidence="1">
    <location>
        <begin position="187"/>
        <end position="196"/>
    </location>
</feature>
<dbReference type="AlphaFoldDB" id="A0AAV0XD09"/>
<evidence type="ECO:0000256" key="1">
    <source>
        <dbReference type="SAM" id="MobiDB-lite"/>
    </source>
</evidence>
<dbReference type="GO" id="GO:0005634">
    <property type="term" value="C:nucleus"/>
    <property type="evidence" value="ECO:0007669"/>
    <property type="project" value="TreeGrafter"/>
</dbReference>
<gene>
    <name evidence="3" type="ORF">MEUPH1_LOCUS20953</name>
</gene>
<dbReference type="InterPro" id="IPR052835">
    <property type="entry name" value="Nepro"/>
</dbReference>
<evidence type="ECO:0000313" key="4">
    <source>
        <dbReference type="Proteomes" id="UP001160148"/>
    </source>
</evidence>
<sequence length="217" mass="25190">MNSALDVRIATVLKQLFDEGALISRMCCKVRKKFRGEKLFRRLRQITVSIKKLHQLNISEAIFIKQACQWDGTRILPALSIINRLQQFSEATAQLIVKVFQNGQCWLEMNIALAMVSRVWILTKSLNKSFSRSCQNCTPLLNQSKMSETQWLPNFKLPECLNNNILENSQSESIEELVERPGSVMRRKPEPEDPVIKKRKRPGKQIRMLLEKHKNKI</sequence>
<dbReference type="Pfam" id="PF14780">
    <property type="entry name" value="NEPRO_N"/>
    <property type="match status" value="1"/>
</dbReference>
<protein>
    <recommendedName>
        <fullName evidence="2">Nucleolus and neural progenitor protein-like N-terminal domain-containing protein</fullName>
    </recommendedName>
</protein>
<feature type="region of interest" description="Disordered" evidence="1">
    <location>
        <begin position="180"/>
        <end position="217"/>
    </location>
</feature>
<proteinExistence type="predicted"/>
<organism evidence="3 4">
    <name type="scientific">Macrosiphum euphorbiae</name>
    <name type="common">potato aphid</name>
    <dbReference type="NCBI Taxonomy" id="13131"/>
    <lineage>
        <taxon>Eukaryota</taxon>
        <taxon>Metazoa</taxon>
        <taxon>Ecdysozoa</taxon>
        <taxon>Arthropoda</taxon>
        <taxon>Hexapoda</taxon>
        <taxon>Insecta</taxon>
        <taxon>Pterygota</taxon>
        <taxon>Neoptera</taxon>
        <taxon>Paraneoptera</taxon>
        <taxon>Hemiptera</taxon>
        <taxon>Sternorrhyncha</taxon>
        <taxon>Aphidomorpha</taxon>
        <taxon>Aphidoidea</taxon>
        <taxon>Aphididae</taxon>
        <taxon>Macrosiphini</taxon>
        <taxon>Macrosiphum</taxon>
    </lineage>
</organism>
<feature type="domain" description="Nucleolus and neural progenitor protein-like N-terminal" evidence="2">
    <location>
        <begin position="73"/>
        <end position="130"/>
    </location>
</feature>
<evidence type="ECO:0000313" key="3">
    <source>
        <dbReference type="EMBL" id="CAI6366359.1"/>
    </source>
</evidence>
<comment type="caution">
    <text evidence="3">The sequence shown here is derived from an EMBL/GenBank/DDBJ whole genome shotgun (WGS) entry which is preliminary data.</text>
</comment>
<evidence type="ECO:0000259" key="2">
    <source>
        <dbReference type="Pfam" id="PF14780"/>
    </source>
</evidence>
<dbReference type="Proteomes" id="UP001160148">
    <property type="component" value="Unassembled WGS sequence"/>
</dbReference>
<dbReference type="PANTHER" id="PTHR34761:SF1">
    <property type="entry name" value="NUCLEOLUS AND NEURAL PROGENITOR PROTEIN"/>
    <property type="match status" value="1"/>
</dbReference>
<dbReference type="PANTHER" id="PTHR34761">
    <property type="entry name" value="NUCLEOLUS AND NEURAL PROGENITOR PROTEIN"/>
    <property type="match status" value="1"/>
</dbReference>
<accession>A0AAV0XD09</accession>
<reference evidence="3 4" key="1">
    <citation type="submission" date="2023-01" db="EMBL/GenBank/DDBJ databases">
        <authorList>
            <person name="Whitehead M."/>
        </authorList>
    </citation>
    <scope>NUCLEOTIDE SEQUENCE [LARGE SCALE GENOMIC DNA]</scope>
</reference>
<dbReference type="EMBL" id="CARXXK010000004">
    <property type="protein sequence ID" value="CAI6366359.1"/>
    <property type="molecule type" value="Genomic_DNA"/>
</dbReference>
<dbReference type="GO" id="GO:0045747">
    <property type="term" value="P:positive regulation of Notch signaling pathway"/>
    <property type="evidence" value="ECO:0007669"/>
    <property type="project" value="TreeGrafter"/>
</dbReference>
<name>A0AAV0XD09_9HEMI</name>
<keyword evidence="4" id="KW-1185">Reference proteome</keyword>